<keyword evidence="11" id="KW-0812">Transmembrane</keyword>
<dbReference type="Pfam" id="PF06974">
    <property type="entry name" value="WS_DGAT_C"/>
    <property type="match status" value="1"/>
</dbReference>
<dbReference type="PANTHER" id="PTHR31650">
    <property type="entry name" value="O-ACYLTRANSFERASE (WSD1-LIKE) FAMILY PROTEIN"/>
    <property type="match status" value="1"/>
</dbReference>
<evidence type="ECO:0000256" key="9">
    <source>
        <dbReference type="ARBA" id="ARBA00047604"/>
    </source>
</evidence>
<evidence type="ECO:0000256" key="5">
    <source>
        <dbReference type="ARBA" id="ARBA00022679"/>
    </source>
</evidence>
<dbReference type="Proteomes" id="UP000596660">
    <property type="component" value="Unplaced"/>
</dbReference>
<accession>A0A803MLY1</accession>
<comment type="pathway">
    <text evidence="3">Glycerolipid metabolism; triacylglycerol biosynthesis.</text>
</comment>
<evidence type="ECO:0000256" key="6">
    <source>
        <dbReference type="ARBA" id="ARBA00022824"/>
    </source>
</evidence>
<evidence type="ECO:0000256" key="4">
    <source>
        <dbReference type="ARBA" id="ARBA00005189"/>
    </source>
</evidence>
<dbReference type="InterPro" id="IPR004255">
    <property type="entry name" value="O-acyltransferase_WSD1_N"/>
</dbReference>
<dbReference type="PANTHER" id="PTHR31650:SF34">
    <property type="entry name" value="O-ACYLTRANSFERASE WSD1-LIKE ISOFORM X1"/>
    <property type="match status" value="1"/>
</dbReference>
<dbReference type="GO" id="GO:0019432">
    <property type="term" value="P:triglyceride biosynthetic process"/>
    <property type="evidence" value="ECO:0007669"/>
    <property type="project" value="UniProtKB-UniPathway"/>
</dbReference>
<dbReference type="GO" id="GO:0047196">
    <property type="term" value="F:long-chain-alcohol O-fatty-acyltransferase activity"/>
    <property type="evidence" value="ECO:0007669"/>
    <property type="project" value="UniProtKB-EC"/>
</dbReference>
<evidence type="ECO:0000256" key="8">
    <source>
        <dbReference type="ARBA" id="ARBA00024360"/>
    </source>
</evidence>
<keyword evidence="6" id="KW-0256">Endoplasmic reticulum</keyword>
<dbReference type="AlphaFoldDB" id="A0A803MLY1"/>
<comment type="pathway">
    <text evidence="4">Lipid metabolism.</text>
</comment>
<comment type="similarity">
    <text evidence="8">In the N-terminal section; belongs to the long-chain O-acyltransferase family.</text>
</comment>
<dbReference type="InterPro" id="IPR009721">
    <property type="entry name" value="O-acyltransferase_WSD1_C"/>
</dbReference>
<evidence type="ECO:0008006" key="16">
    <source>
        <dbReference type="Google" id="ProtNLM"/>
    </source>
</evidence>
<comment type="catalytic activity">
    <reaction evidence="10">
        <text>an acyl-CoA + a 1,2-diacyl-sn-glycerol = a triacyl-sn-glycerol + CoA</text>
        <dbReference type="Rhea" id="RHEA:10868"/>
        <dbReference type="ChEBI" id="CHEBI:17815"/>
        <dbReference type="ChEBI" id="CHEBI:57287"/>
        <dbReference type="ChEBI" id="CHEBI:58342"/>
        <dbReference type="ChEBI" id="CHEBI:64615"/>
        <dbReference type="EC" id="2.3.1.20"/>
    </reaction>
</comment>
<evidence type="ECO:0000256" key="11">
    <source>
        <dbReference type="SAM" id="Phobius"/>
    </source>
</evidence>
<evidence type="ECO:0000256" key="3">
    <source>
        <dbReference type="ARBA" id="ARBA00004771"/>
    </source>
</evidence>
<dbReference type="Pfam" id="PF03007">
    <property type="entry name" value="WS_DGAT_cat"/>
    <property type="match status" value="1"/>
</dbReference>
<dbReference type="GO" id="GO:0005789">
    <property type="term" value="C:endoplasmic reticulum membrane"/>
    <property type="evidence" value="ECO:0007669"/>
    <property type="project" value="UniProtKB-SubCell"/>
</dbReference>
<sequence length="467" mass="52597">MDITKLRVSTKAKAQKKLGFDEELEPVSPTTEYFLTERVTLYILCFFELATPANFPCIYAFLNDVFINVHPRFSSIPVEDKKGKSKWKRVEVKIKDHVVIPVYPEGLSTEDYSKHFDDYISKISTSQIPQDKSLWQLHIFNYPTKNAASTFIYKFHHALADGTSLMGVVYSCFKRVDDPSKPLTFPSRTTSTEKQSHSMKKVLNIVPNFMASIFYAFLYFGQSIRLLYSADDRTPIRSGNTEMNPDCRICTVNLSLTDVKRIKTILGVTVNDVVVGIIFLGTRLYMQEINNGQPKSTRSTVVITLNIRSDKGYARAEEMRKDNAKVPWGNRFSGIAIPMTNLEENDTKNPVKFILKAHKIIKRKGNTPFAQILLGCYLGAVRTCGGLQAAAQTFEGRSKNCSFLMTNMIGPIEKMSFASHPVVGFYFVPTGLKSTRIKFMLSSTLQLLAGTYRPSSCGTCCLQRSPS</sequence>
<feature type="domain" description="O-acyltransferase WSD1-like N-terminal" evidence="12">
    <location>
        <begin position="113"/>
        <end position="274"/>
    </location>
</feature>
<evidence type="ECO:0000259" key="12">
    <source>
        <dbReference type="Pfam" id="PF03007"/>
    </source>
</evidence>
<dbReference type="GO" id="GO:0004144">
    <property type="term" value="F:diacylglycerol O-acyltransferase activity"/>
    <property type="evidence" value="ECO:0007669"/>
    <property type="project" value="UniProtKB-EC"/>
</dbReference>
<comment type="subcellular location">
    <subcellularLocation>
        <location evidence="1">Cell membrane</location>
        <topology evidence="1">Single-pass membrane protein</topology>
    </subcellularLocation>
    <subcellularLocation>
        <location evidence="2">Endoplasmic reticulum membrane</location>
    </subcellularLocation>
</comment>
<dbReference type="EnsemblPlants" id="AUR62031943-RA">
    <property type="protein sequence ID" value="AUR62031943-RA:cds"/>
    <property type="gene ID" value="AUR62031943"/>
</dbReference>
<evidence type="ECO:0000256" key="10">
    <source>
        <dbReference type="ARBA" id="ARBA00048109"/>
    </source>
</evidence>
<evidence type="ECO:0000259" key="13">
    <source>
        <dbReference type="Pfam" id="PF06974"/>
    </source>
</evidence>
<name>A0A803MLY1_CHEQI</name>
<reference evidence="14" key="2">
    <citation type="submission" date="2021-03" db="UniProtKB">
        <authorList>
            <consortium name="EnsemblPlants"/>
        </authorList>
    </citation>
    <scope>IDENTIFICATION</scope>
</reference>
<keyword evidence="5" id="KW-0808">Transferase</keyword>
<evidence type="ECO:0000313" key="14">
    <source>
        <dbReference type="EnsemblPlants" id="AUR62031943-RA:cds"/>
    </source>
</evidence>
<evidence type="ECO:0000313" key="15">
    <source>
        <dbReference type="Proteomes" id="UP000596660"/>
    </source>
</evidence>
<evidence type="ECO:0000256" key="1">
    <source>
        <dbReference type="ARBA" id="ARBA00004162"/>
    </source>
</evidence>
<reference evidence="14" key="1">
    <citation type="journal article" date="2017" name="Nature">
        <title>The genome of Chenopodium quinoa.</title>
        <authorList>
            <person name="Jarvis D.E."/>
            <person name="Ho Y.S."/>
            <person name="Lightfoot D.J."/>
            <person name="Schmoeckel S.M."/>
            <person name="Li B."/>
            <person name="Borm T.J.A."/>
            <person name="Ohyanagi H."/>
            <person name="Mineta K."/>
            <person name="Michell C.T."/>
            <person name="Saber N."/>
            <person name="Kharbatia N.M."/>
            <person name="Rupper R.R."/>
            <person name="Sharp A.R."/>
            <person name="Dally N."/>
            <person name="Boughton B.A."/>
            <person name="Woo Y.H."/>
            <person name="Gao G."/>
            <person name="Schijlen E.G.W.M."/>
            <person name="Guo X."/>
            <person name="Momin A.A."/>
            <person name="Negrao S."/>
            <person name="Al-Babili S."/>
            <person name="Gehring C."/>
            <person name="Roessner U."/>
            <person name="Jung C."/>
            <person name="Murphy K."/>
            <person name="Arold S.T."/>
            <person name="Gojobori T."/>
            <person name="van der Linden C.G."/>
            <person name="van Loo E.N."/>
            <person name="Jellen E.N."/>
            <person name="Maughan P.J."/>
            <person name="Tester M."/>
        </authorList>
    </citation>
    <scope>NUCLEOTIDE SEQUENCE [LARGE SCALE GENOMIC DNA]</scope>
    <source>
        <strain evidence="14">cv. PI 614886</strain>
    </source>
</reference>
<proteinExistence type="inferred from homology"/>
<dbReference type="Gramene" id="AUR62031943-RA">
    <property type="protein sequence ID" value="AUR62031943-RA:cds"/>
    <property type="gene ID" value="AUR62031943"/>
</dbReference>
<keyword evidence="15" id="KW-1185">Reference proteome</keyword>
<feature type="transmembrane region" description="Helical" evidence="11">
    <location>
        <begin position="202"/>
        <end position="220"/>
    </location>
</feature>
<organism evidence="14 15">
    <name type="scientific">Chenopodium quinoa</name>
    <name type="common">Quinoa</name>
    <dbReference type="NCBI Taxonomy" id="63459"/>
    <lineage>
        <taxon>Eukaryota</taxon>
        <taxon>Viridiplantae</taxon>
        <taxon>Streptophyta</taxon>
        <taxon>Embryophyta</taxon>
        <taxon>Tracheophyta</taxon>
        <taxon>Spermatophyta</taxon>
        <taxon>Magnoliopsida</taxon>
        <taxon>eudicotyledons</taxon>
        <taxon>Gunneridae</taxon>
        <taxon>Pentapetalae</taxon>
        <taxon>Caryophyllales</taxon>
        <taxon>Chenopodiaceae</taxon>
        <taxon>Chenopodioideae</taxon>
        <taxon>Atripliceae</taxon>
        <taxon>Chenopodium</taxon>
    </lineage>
</organism>
<keyword evidence="7" id="KW-0012">Acyltransferase</keyword>
<dbReference type="GO" id="GO:0005886">
    <property type="term" value="C:plasma membrane"/>
    <property type="evidence" value="ECO:0007669"/>
    <property type="project" value="UniProtKB-SubCell"/>
</dbReference>
<comment type="catalytic activity">
    <reaction evidence="9">
        <text>a long chain fatty alcohol + a fatty acyl-CoA = a long-chain alcohol wax ester + CoA</text>
        <dbReference type="Rhea" id="RHEA:38443"/>
        <dbReference type="ChEBI" id="CHEBI:17135"/>
        <dbReference type="ChEBI" id="CHEBI:57287"/>
        <dbReference type="ChEBI" id="CHEBI:77636"/>
        <dbReference type="ChEBI" id="CHEBI:235323"/>
        <dbReference type="EC" id="2.3.1.75"/>
    </reaction>
</comment>
<evidence type="ECO:0000256" key="2">
    <source>
        <dbReference type="ARBA" id="ARBA00004586"/>
    </source>
</evidence>
<feature type="domain" description="O-acyltransferase WSD1 C-terminal" evidence="13">
    <location>
        <begin position="328"/>
        <end position="441"/>
    </location>
</feature>
<dbReference type="InterPro" id="IPR045034">
    <property type="entry name" value="O-acyltransferase_WSD1-like"/>
</dbReference>
<dbReference type="UniPathway" id="UPA00282"/>
<keyword evidence="11" id="KW-0472">Membrane</keyword>
<evidence type="ECO:0000256" key="7">
    <source>
        <dbReference type="ARBA" id="ARBA00023315"/>
    </source>
</evidence>
<protein>
    <recommendedName>
        <fullName evidence="16">Diacylglycerol O-acyltransferase</fullName>
    </recommendedName>
</protein>
<keyword evidence="11" id="KW-1133">Transmembrane helix</keyword>